<evidence type="ECO:0000313" key="2">
    <source>
        <dbReference type="EMBL" id="SCZ61834.1"/>
    </source>
</evidence>
<gene>
    <name evidence="2" type="ORF">SAMN04488118_104299</name>
</gene>
<name>A0A1G5QJ51_9RHOB</name>
<dbReference type="STRING" id="1156985.SAMN04488118_104299"/>
<dbReference type="Gene3D" id="1.10.287.1700">
    <property type="match status" value="1"/>
</dbReference>
<accession>A0A1G5QJ51</accession>
<dbReference type="EMBL" id="FMWG01000004">
    <property type="protein sequence ID" value="SCZ61834.1"/>
    <property type="molecule type" value="Genomic_DNA"/>
</dbReference>
<feature type="coiled-coil region" evidence="1">
    <location>
        <begin position="71"/>
        <end position="147"/>
    </location>
</feature>
<keyword evidence="1" id="KW-0175">Coiled coil</keyword>
<dbReference type="RefSeq" id="WP_090218099.1">
    <property type="nucleotide sequence ID" value="NZ_CANLDO010000022.1"/>
</dbReference>
<proteinExistence type="predicted"/>
<evidence type="ECO:0000256" key="1">
    <source>
        <dbReference type="SAM" id="Coils"/>
    </source>
</evidence>
<dbReference type="Proteomes" id="UP000198767">
    <property type="component" value="Unassembled WGS sequence"/>
</dbReference>
<dbReference type="InterPro" id="IPR053716">
    <property type="entry name" value="Flag_assembly_chemotaxis_eff"/>
</dbReference>
<organism evidence="2 3">
    <name type="scientific">Epibacterium ulvae</name>
    <dbReference type="NCBI Taxonomy" id="1156985"/>
    <lineage>
        <taxon>Bacteria</taxon>
        <taxon>Pseudomonadati</taxon>
        <taxon>Pseudomonadota</taxon>
        <taxon>Alphaproteobacteria</taxon>
        <taxon>Rhodobacterales</taxon>
        <taxon>Roseobacteraceae</taxon>
        <taxon>Epibacterium</taxon>
    </lineage>
</organism>
<evidence type="ECO:0000313" key="3">
    <source>
        <dbReference type="Proteomes" id="UP000198767"/>
    </source>
</evidence>
<dbReference type="AlphaFoldDB" id="A0A1G5QJ51"/>
<keyword evidence="3" id="KW-1185">Reference proteome</keyword>
<reference evidence="2 3" key="1">
    <citation type="submission" date="2016-10" db="EMBL/GenBank/DDBJ databases">
        <authorList>
            <person name="de Groot N.N."/>
        </authorList>
    </citation>
    <scope>NUCLEOTIDE SEQUENCE [LARGE SCALE GENOMIC DNA]</scope>
    <source>
        <strain evidence="2 3">U95</strain>
    </source>
</reference>
<protein>
    <submittedName>
        <fullName evidence="2">Uncharacterized protein</fullName>
    </submittedName>
</protein>
<sequence>MHNFSPIIAVRDRKLNALKEEEREIQITCAVARNRTQEAFAAMNAYAEEIRTLEIDLLNELLETELRAIDIAGIEGQLKKAEQKAQELAASYQAAQRLLEATEKEASQTRAKRVQAQAKLNKVTELNRLMENERRLEMNRLQDAEQDEFMDSFSPSSNGFF</sequence>